<dbReference type="Gene3D" id="2.120.10.30">
    <property type="entry name" value="TolB, C-terminal domain"/>
    <property type="match status" value="1"/>
</dbReference>
<dbReference type="InterPro" id="IPR050952">
    <property type="entry name" value="TRIM-NHL_E3_ligases"/>
</dbReference>
<dbReference type="Gene3D" id="2.40.10.500">
    <property type="match status" value="1"/>
</dbReference>
<accession>A0A820S6F9</accession>
<sequence length="319" mass="35298">MNLYKIGPKVRPENSVGRNSCNPYNRPKSCPNATWNQDGITVINQSLIVYNARGIFVDHKNTLYVATHAKSKILILFENSTKPEEKDVSLSPHTGIFVGINDEIYFENGNGAGRIEKWLKNSNTSVSVAYFPGNCYGLFIDHNNSLYCSMNETDTVVKMSLNDKTSKIVNVAGTGPKGSASTELHTPWGIFVGLDFTLYVTDNKSNRIQSFQPGENNGTTIAGNGTPNNLQLKNPTDIILDTDGNLFIADNENHRVIRVIHDDYQCVVGCDSNSNLASSKLNKAYALRFDSHGNLFVADEYNHRIQKFTLATNFCGNSN</sequence>
<evidence type="ECO:0008006" key="4">
    <source>
        <dbReference type="Google" id="ProtNLM"/>
    </source>
</evidence>
<organism evidence="2 3">
    <name type="scientific">Rotaria socialis</name>
    <dbReference type="NCBI Taxonomy" id="392032"/>
    <lineage>
        <taxon>Eukaryota</taxon>
        <taxon>Metazoa</taxon>
        <taxon>Spiralia</taxon>
        <taxon>Gnathifera</taxon>
        <taxon>Rotifera</taxon>
        <taxon>Eurotatoria</taxon>
        <taxon>Bdelloidea</taxon>
        <taxon>Philodinida</taxon>
        <taxon>Philodinidae</taxon>
        <taxon>Rotaria</taxon>
    </lineage>
</organism>
<dbReference type="PANTHER" id="PTHR24104:SF25">
    <property type="entry name" value="PROTEIN LIN-41"/>
    <property type="match status" value="1"/>
</dbReference>
<dbReference type="PANTHER" id="PTHR24104">
    <property type="entry name" value="E3 UBIQUITIN-PROTEIN LIGASE NHLRC1-RELATED"/>
    <property type="match status" value="1"/>
</dbReference>
<dbReference type="GO" id="GO:0000209">
    <property type="term" value="P:protein polyubiquitination"/>
    <property type="evidence" value="ECO:0007669"/>
    <property type="project" value="TreeGrafter"/>
</dbReference>
<dbReference type="GO" id="GO:0061630">
    <property type="term" value="F:ubiquitin protein ligase activity"/>
    <property type="evidence" value="ECO:0007669"/>
    <property type="project" value="TreeGrafter"/>
</dbReference>
<dbReference type="AlphaFoldDB" id="A0A820S6F9"/>
<dbReference type="SUPFAM" id="SSF101898">
    <property type="entry name" value="NHL repeat"/>
    <property type="match status" value="1"/>
</dbReference>
<reference evidence="2" key="1">
    <citation type="submission" date="2021-02" db="EMBL/GenBank/DDBJ databases">
        <authorList>
            <person name="Nowell W R."/>
        </authorList>
    </citation>
    <scope>NUCLEOTIDE SEQUENCE</scope>
</reference>
<evidence type="ECO:0000313" key="3">
    <source>
        <dbReference type="Proteomes" id="UP000663862"/>
    </source>
</evidence>
<evidence type="ECO:0000256" key="1">
    <source>
        <dbReference type="ARBA" id="ARBA00022737"/>
    </source>
</evidence>
<dbReference type="InterPro" id="IPR011042">
    <property type="entry name" value="6-blade_b-propeller_TolB-like"/>
</dbReference>
<dbReference type="InterPro" id="IPR001258">
    <property type="entry name" value="NHL_repeat"/>
</dbReference>
<proteinExistence type="predicted"/>
<gene>
    <name evidence="2" type="ORF">TSG867_LOCUS16766</name>
</gene>
<dbReference type="CDD" id="cd05819">
    <property type="entry name" value="NHL"/>
    <property type="match status" value="1"/>
</dbReference>
<keyword evidence="1" id="KW-0677">Repeat</keyword>
<dbReference type="EMBL" id="CAJOBQ010001039">
    <property type="protein sequence ID" value="CAF4448117.1"/>
    <property type="molecule type" value="Genomic_DNA"/>
</dbReference>
<dbReference type="GO" id="GO:0043161">
    <property type="term" value="P:proteasome-mediated ubiquitin-dependent protein catabolic process"/>
    <property type="evidence" value="ECO:0007669"/>
    <property type="project" value="TreeGrafter"/>
</dbReference>
<dbReference type="Proteomes" id="UP000663862">
    <property type="component" value="Unassembled WGS sequence"/>
</dbReference>
<dbReference type="Pfam" id="PF01436">
    <property type="entry name" value="NHL"/>
    <property type="match status" value="2"/>
</dbReference>
<dbReference type="GO" id="GO:0008270">
    <property type="term" value="F:zinc ion binding"/>
    <property type="evidence" value="ECO:0007669"/>
    <property type="project" value="UniProtKB-KW"/>
</dbReference>
<protein>
    <recommendedName>
        <fullName evidence="4">NHL repeat-containing protein</fullName>
    </recommendedName>
</protein>
<evidence type="ECO:0000313" key="2">
    <source>
        <dbReference type="EMBL" id="CAF4448117.1"/>
    </source>
</evidence>
<name>A0A820S6F9_9BILA</name>
<comment type="caution">
    <text evidence="2">The sequence shown here is derived from an EMBL/GenBank/DDBJ whole genome shotgun (WGS) entry which is preliminary data.</text>
</comment>